<dbReference type="Gene3D" id="1.10.10.10">
    <property type="entry name" value="Winged helix-like DNA-binding domain superfamily/Winged helix DNA-binding domain"/>
    <property type="match status" value="2"/>
</dbReference>
<dbReference type="OrthoDB" id="9806226at2"/>
<dbReference type="SUPFAM" id="SSF46785">
    <property type="entry name" value="Winged helix' DNA-binding domain"/>
    <property type="match status" value="2"/>
</dbReference>
<accession>A0A1S1NZL1</accession>
<evidence type="ECO:0000256" key="1">
    <source>
        <dbReference type="SAM" id="MobiDB-lite"/>
    </source>
</evidence>
<feature type="compositionally biased region" description="Polar residues" evidence="1">
    <location>
        <begin position="236"/>
        <end position="247"/>
    </location>
</feature>
<evidence type="ECO:0000313" key="3">
    <source>
        <dbReference type="Proteomes" id="UP000322553"/>
    </source>
</evidence>
<dbReference type="KEGG" id="kuy:FY550_04770"/>
<dbReference type="GO" id="GO:0051304">
    <property type="term" value="P:chromosome separation"/>
    <property type="evidence" value="ECO:0007669"/>
    <property type="project" value="InterPro"/>
</dbReference>
<organism evidence="2 3">
    <name type="scientific">Kushneria phosphatilytica</name>
    <dbReference type="NCBI Taxonomy" id="657387"/>
    <lineage>
        <taxon>Bacteria</taxon>
        <taxon>Pseudomonadati</taxon>
        <taxon>Pseudomonadota</taxon>
        <taxon>Gammaproteobacteria</taxon>
        <taxon>Oceanospirillales</taxon>
        <taxon>Halomonadaceae</taxon>
        <taxon>Kushneria</taxon>
    </lineage>
</organism>
<reference evidence="2 3" key="1">
    <citation type="submission" date="2019-08" db="EMBL/GenBank/DDBJ databases">
        <title>Complete genome sequence of Kushneria sp. YCWA18, a halophilic phosphate-solubilizing bacterium isolated from Daqiao saltern in China.</title>
        <authorList>
            <person name="Du G.-X."/>
            <person name="Qu L.-Y."/>
        </authorList>
    </citation>
    <scope>NUCLEOTIDE SEQUENCE [LARGE SCALE GENOMIC DNA]</scope>
    <source>
        <strain evidence="2 3">YCWA18</strain>
    </source>
</reference>
<dbReference type="InterPro" id="IPR036390">
    <property type="entry name" value="WH_DNA-bd_sf"/>
</dbReference>
<dbReference type="PANTHER" id="PTHR34298:SF2">
    <property type="entry name" value="SEGREGATION AND CONDENSATION PROTEIN B"/>
    <property type="match status" value="1"/>
</dbReference>
<dbReference type="Pfam" id="PF04079">
    <property type="entry name" value="SMC_ScpB"/>
    <property type="match status" value="1"/>
</dbReference>
<sequence length="270" mass="29921">MSPELDRILEGALLAAGEPLSLERLEGLFDEGARPERRLLREALDTLHKRLEGSALRLEETASGYRLRVDDALSPWVSRLWEERPQRYSRALLETLALIAYRQPVTRGDIEDVRGVSVSSSIMRTLSERGWIRVIGHREMPGRPAVYATTRAFLDAFGLKTLDELPPMQALREGETADWLEQLVATEPEAEQEGSSASESEQGAASSTAQEKSHAATASERTGLSLADIGDRFAQRVQTGDDTTGDASETPVERDDTLDERDTNTSEQRD</sequence>
<gene>
    <name evidence="2" type="primary">scpB</name>
    <name evidence="2" type="ORF">FY550_04770</name>
</gene>
<dbReference type="AlphaFoldDB" id="A0A1S1NZL1"/>
<dbReference type="RefSeq" id="WP_070976110.1">
    <property type="nucleotide sequence ID" value="NZ_CP043420.1"/>
</dbReference>
<dbReference type="STRING" id="657387.BH688_01020"/>
<dbReference type="InterPro" id="IPR005234">
    <property type="entry name" value="ScpB_csome_segregation"/>
</dbReference>
<keyword evidence="3" id="KW-1185">Reference proteome</keyword>
<name>A0A1S1NZL1_9GAMM</name>
<feature type="compositionally biased region" description="Basic and acidic residues" evidence="1">
    <location>
        <begin position="251"/>
        <end position="270"/>
    </location>
</feature>
<dbReference type="PANTHER" id="PTHR34298">
    <property type="entry name" value="SEGREGATION AND CONDENSATION PROTEIN B"/>
    <property type="match status" value="1"/>
</dbReference>
<dbReference type="Proteomes" id="UP000322553">
    <property type="component" value="Chromosome"/>
</dbReference>
<dbReference type="NCBIfam" id="TIGR00281">
    <property type="entry name" value="SMC-Scp complex subunit ScpB"/>
    <property type="match status" value="1"/>
</dbReference>
<dbReference type="EMBL" id="CP043420">
    <property type="protein sequence ID" value="QEL10518.1"/>
    <property type="molecule type" value="Genomic_DNA"/>
</dbReference>
<proteinExistence type="predicted"/>
<protein>
    <submittedName>
        <fullName evidence="2">SMC-Scp complex subunit ScpB</fullName>
    </submittedName>
</protein>
<feature type="region of interest" description="Disordered" evidence="1">
    <location>
        <begin position="187"/>
        <end position="270"/>
    </location>
</feature>
<dbReference type="InterPro" id="IPR036388">
    <property type="entry name" value="WH-like_DNA-bd_sf"/>
</dbReference>
<feature type="compositionally biased region" description="Low complexity" evidence="1">
    <location>
        <begin position="193"/>
        <end position="210"/>
    </location>
</feature>
<evidence type="ECO:0000313" key="2">
    <source>
        <dbReference type="EMBL" id="QEL10518.1"/>
    </source>
</evidence>